<dbReference type="EMBL" id="LGTQ01000015">
    <property type="protein sequence ID" value="KPM46741.1"/>
    <property type="molecule type" value="Genomic_DNA"/>
</dbReference>
<reference evidence="4 5" key="1">
    <citation type="submission" date="2015-07" db="EMBL/GenBank/DDBJ databases">
        <title>The draft genome sequence of Leadbetterella sp. JN14-9.</title>
        <authorList>
            <person name="Liu Y."/>
            <person name="Du J."/>
            <person name="Shao Z."/>
        </authorList>
    </citation>
    <scope>NUCLEOTIDE SEQUENCE [LARGE SCALE GENOMIC DNA]</scope>
    <source>
        <strain evidence="4 5">JN14-9</strain>
    </source>
</reference>
<gene>
    <name evidence="4" type="ORF">AFM12_18420</name>
</gene>
<dbReference type="RefSeq" id="WP_055151579.1">
    <property type="nucleotide sequence ID" value="NZ_JXSZ01000015.1"/>
</dbReference>
<comment type="similarity">
    <text evidence="1 3">Belongs to the short-chain dehydrogenases/reductases (SDR) family.</text>
</comment>
<dbReference type="InterPro" id="IPR002347">
    <property type="entry name" value="SDR_fam"/>
</dbReference>
<dbReference type="PANTHER" id="PTHR44196">
    <property type="entry name" value="DEHYDROGENASE/REDUCTASE SDR FAMILY MEMBER 7B"/>
    <property type="match status" value="1"/>
</dbReference>
<dbReference type="GO" id="GO:0016491">
    <property type="term" value="F:oxidoreductase activity"/>
    <property type="evidence" value="ECO:0007669"/>
    <property type="project" value="UniProtKB-KW"/>
</dbReference>
<protein>
    <submittedName>
        <fullName evidence="4">Short-chain dehydrogenase</fullName>
    </submittedName>
</protein>
<name>A0A0P7BYU1_9BACT</name>
<accession>A0A0P7BYU1</accession>
<comment type="caution">
    <text evidence="4">The sequence shown here is derived from an EMBL/GenBank/DDBJ whole genome shotgun (WGS) entry which is preliminary data.</text>
</comment>
<dbReference type="InterPro" id="IPR036291">
    <property type="entry name" value="NAD(P)-bd_dom_sf"/>
</dbReference>
<evidence type="ECO:0000256" key="1">
    <source>
        <dbReference type="ARBA" id="ARBA00006484"/>
    </source>
</evidence>
<dbReference type="PRINTS" id="PR00081">
    <property type="entry name" value="GDHRDH"/>
</dbReference>
<dbReference type="PRINTS" id="PR00080">
    <property type="entry name" value="SDRFAMILY"/>
</dbReference>
<dbReference type="GO" id="GO:0016020">
    <property type="term" value="C:membrane"/>
    <property type="evidence" value="ECO:0007669"/>
    <property type="project" value="TreeGrafter"/>
</dbReference>
<sequence>MIVNQKTILLTGAGSGMGREMALLLLKKGANVAGVDIHPDALAETQRLGGVDDSRFKGFVLDITNKEKVDALPAEVIGHFGQVDGLINNAGIIQKFIMVNELELSDIERVMNVNFYGPVYFIKAFLPHLLKRPEGHLVNISSMGGFLPVPGQTIYGASKAAIKLLTEGLYSELAKTNVKVTVVFPGAIQTNISENSGLKAPSAEQAENSKFKALPAQKAAEIIIKGMEENQFRVTVGPDAGFLDKLYRLAPKYAANFIRKKMGSLLNQ</sequence>
<dbReference type="Proteomes" id="UP000050454">
    <property type="component" value="Unassembled WGS sequence"/>
</dbReference>
<proteinExistence type="inferred from homology"/>
<evidence type="ECO:0000256" key="2">
    <source>
        <dbReference type="ARBA" id="ARBA00023002"/>
    </source>
</evidence>
<dbReference type="Pfam" id="PF00106">
    <property type="entry name" value="adh_short"/>
    <property type="match status" value="1"/>
</dbReference>
<dbReference type="STRING" id="1605367.AFM12_18420"/>
<dbReference type="PATRIC" id="fig|1605367.3.peg.1124"/>
<dbReference type="Gene3D" id="3.40.50.720">
    <property type="entry name" value="NAD(P)-binding Rossmann-like Domain"/>
    <property type="match status" value="1"/>
</dbReference>
<organism evidence="4 5">
    <name type="scientific">Jiulongibacter sediminis</name>
    <dbReference type="NCBI Taxonomy" id="1605367"/>
    <lineage>
        <taxon>Bacteria</taxon>
        <taxon>Pseudomonadati</taxon>
        <taxon>Bacteroidota</taxon>
        <taxon>Cytophagia</taxon>
        <taxon>Cytophagales</taxon>
        <taxon>Leadbetterellaceae</taxon>
        <taxon>Jiulongibacter</taxon>
    </lineage>
</organism>
<dbReference type="SUPFAM" id="SSF51735">
    <property type="entry name" value="NAD(P)-binding Rossmann-fold domains"/>
    <property type="match status" value="1"/>
</dbReference>
<dbReference type="OrthoDB" id="9808814at2"/>
<keyword evidence="5" id="KW-1185">Reference proteome</keyword>
<evidence type="ECO:0000313" key="5">
    <source>
        <dbReference type="Proteomes" id="UP000050454"/>
    </source>
</evidence>
<dbReference type="PANTHER" id="PTHR44196:SF1">
    <property type="entry name" value="DEHYDROGENASE_REDUCTASE SDR FAMILY MEMBER 7B"/>
    <property type="match status" value="1"/>
</dbReference>
<evidence type="ECO:0000313" key="4">
    <source>
        <dbReference type="EMBL" id="KPM46741.1"/>
    </source>
</evidence>
<keyword evidence="2" id="KW-0560">Oxidoreductase</keyword>
<evidence type="ECO:0000256" key="3">
    <source>
        <dbReference type="RuleBase" id="RU000363"/>
    </source>
</evidence>
<dbReference type="AlphaFoldDB" id="A0A0P7BYU1"/>